<dbReference type="RefSeq" id="WP_246338551.1">
    <property type="nucleotide sequence ID" value="NZ_JACCFK010000001.1"/>
</dbReference>
<feature type="transmembrane region" description="Helical" evidence="1">
    <location>
        <begin position="113"/>
        <end position="133"/>
    </location>
</feature>
<dbReference type="EMBL" id="JACCFK010000001">
    <property type="protein sequence ID" value="NYI89182.1"/>
    <property type="molecule type" value="Genomic_DNA"/>
</dbReference>
<keyword evidence="1" id="KW-0472">Membrane</keyword>
<name>A0A853B2W2_9PSEU</name>
<feature type="transmembrane region" description="Helical" evidence="1">
    <location>
        <begin position="38"/>
        <end position="59"/>
    </location>
</feature>
<keyword evidence="3" id="KW-1185">Reference proteome</keyword>
<reference evidence="2 3" key="1">
    <citation type="submission" date="2020-07" db="EMBL/GenBank/DDBJ databases">
        <title>Sequencing the genomes of 1000 actinobacteria strains.</title>
        <authorList>
            <person name="Klenk H.-P."/>
        </authorList>
    </citation>
    <scope>NUCLEOTIDE SEQUENCE [LARGE SCALE GENOMIC DNA]</scope>
    <source>
        <strain evidence="2 3">DSM 104006</strain>
    </source>
</reference>
<evidence type="ECO:0000313" key="3">
    <source>
        <dbReference type="Proteomes" id="UP000549616"/>
    </source>
</evidence>
<proteinExistence type="predicted"/>
<organism evidence="2 3">
    <name type="scientific">Amycolatopsis endophytica</name>
    <dbReference type="NCBI Taxonomy" id="860233"/>
    <lineage>
        <taxon>Bacteria</taxon>
        <taxon>Bacillati</taxon>
        <taxon>Actinomycetota</taxon>
        <taxon>Actinomycetes</taxon>
        <taxon>Pseudonocardiales</taxon>
        <taxon>Pseudonocardiaceae</taxon>
        <taxon>Amycolatopsis</taxon>
    </lineage>
</organism>
<feature type="transmembrane region" description="Helical" evidence="1">
    <location>
        <begin position="66"/>
        <end position="84"/>
    </location>
</feature>
<dbReference type="AlphaFoldDB" id="A0A853B2W2"/>
<dbReference type="Proteomes" id="UP000549616">
    <property type="component" value="Unassembled WGS sequence"/>
</dbReference>
<keyword evidence="1" id="KW-1133">Transmembrane helix</keyword>
<evidence type="ECO:0000256" key="1">
    <source>
        <dbReference type="SAM" id="Phobius"/>
    </source>
</evidence>
<feature type="transmembrane region" description="Helical" evidence="1">
    <location>
        <begin position="90"/>
        <end position="108"/>
    </location>
</feature>
<keyword evidence="1" id="KW-0812">Transmembrane</keyword>
<evidence type="ECO:0000313" key="2">
    <source>
        <dbReference type="EMBL" id="NYI89182.1"/>
    </source>
</evidence>
<protein>
    <submittedName>
        <fullName evidence="2">Uncharacterized protein</fullName>
    </submittedName>
</protein>
<accession>A0A853B2W2</accession>
<sequence>MVAAGVVFVVVALLVAAAAVVRRSRDASPAGLRRVSRAWAWTGFVLAAVPSTVWLVLWLSGGEAKALTGLGGLVLSAAPVVAAYRFPRLVPVSLVLCLLASISMGITWRHLYVLLPLAVALTGVWLLALGTHLRASTDRKTPAQERDTTRP</sequence>
<comment type="caution">
    <text evidence="2">The sequence shown here is derived from an EMBL/GenBank/DDBJ whole genome shotgun (WGS) entry which is preliminary data.</text>
</comment>
<gene>
    <name evidence="2" type="ORF">HNR02_002505</name>
</gene>